<keyword evidence="2" id="KW-1185">Reference proteome</keyword>
<dbReference type="HOGENOM" id="CLU_3270482_0_0_0"/>
<dbReference type="Proteomes" id="UP000005392">
    <property type="component" value="Unassembled WGS sequence"/>
</dbReference>
<evidence type="ECO:0000313" key="1">
    <source>
        <dbReference type="EMBL" id="EGQ80548.1"/>
    </source>
</evidence>
<dbReference type="PATRIC" id="fig|997347.4.peg.398"/>
<dbReference type="Gene3D" id="3.40.50.170">
    <property type="entry name" value="Formyl transferase, N-terminal domain"/>
    <property type="match status" value="1"/>
</dbReference>
<gene>
    <name evidence="1" type="ORF">HMPREF9094_0425</name>
</gene>
<proteinExistence type="predicted"/>
<protein>
    <submittedName>
        <fullName evidence="1">Methionyl-tRNA formyltransferase</fullName>
        <ecNumber evidence="1">2.1.2.9</ecNumber>
    </submittedName>
</protein>
<dbReference type="GO" id="GO:0004479">
    <property type="term" value="F:methionyl-tRNA formyltransferase activity"/>
    <property type="evidence" value="ECO:0007669"/>
    <property type="project" value="UniProtKB-EC"/>
</dbReference>
<dbReference type="AlphaFoldDB" id="F9EKH1"/>
<accession>F9EKH1</accession>
<organism evidence="1 2">
    <name type="scientific">Fusobacterium animalis ATCC 51191</name>
    <dbReference type="NCBI Taxonomy" id="997347"/>
    <lineage>
        <taxon>Bacteria</taxon>
        <taxon>Fusobacteriati</taxon>
        <taxon>Fusobacteriota</taxon>
        <taxon>Fusobacteriia</taxon>
        <taxon>Fusobacteriales</taxon>
        <taxon>Fusobacteriaceae</taxon>
        <taxon>Fusobacterium</taxon>
    </lineage>
</organism>
<name>F9EKH1_9FUSO</name>
<sequence length="41" mass="4708">MRIIFMGTPMFALPSLEKIYKEHEVIAVFTKADKPNARGKK</sequence>
<dbReference type="EC" id="2.1.2.9" evidence="1"/>
<comment type="caution">
    <text evidence="1">The sequence shown here is derived from an EMBL/GenBank/DDBJ whole genome shotgun (WGS) entry which is preliminary data.</text>
</comment>
<keyword evidence="1" id="KW-0808">Transferase</keyword>
<evidence type="ECO:0000313" key="2">
    <source>
        <dbReference type="Proteomes" id="UP000005392"/>
    </source>
</evidence>
<dbReference type="InterPro" id="IPR036477">
    <property type="entry name" value="Formyl_transf_N_sf"/>
</dbReference>
<dbReference type="SUPFAM" id="SSF53328">
    <property type="entry name" value="Formyltransferase"/>
    <property type="match status" value="1"/>
</dbReference>
<dbReference type="EMBL" id="AFQD01000064">
    <property type="protein sequence ID" value="EGQ80548.1"/>
    <property type="molecule type" value="Genomic_DNA"/>
</dbReference>
<reference evidence="1 2" key="1">
    <citation type="submission" date="2011-05" db="EMBL/GenBank/DDBJ databases">
        <authorList>
            <person name="Muzny D."/>
            <person name="Qin X."/>
            <person name="Deng J."/>
            <person name="Jiang H."/>
            <person name="Liu Y."/>
            <person name="Qu J."/>
            <person name="Song X.-Z."/>
            <person name="Zhang L."/>
            <person name="Thornton R."/>
            <person name="Coyle M."/>
            <person name="Francisco L."/>
            <person name="Jackson L."/>
            <person name="Javaid M."/>
            <person name="Korchina V."/>
            <person name="Kovar C."/>
            <person name="Mata R."/>
            <person name="Mathew T."/>
            <person name="Ngo R."/>
            <person name="Nguyen L."/>
            <person name="Nguyen N."/>
            <person name="Okwuonu G."/>
            <person name="Ongeri F."/>
            <person name="Pham C."/>
            <person name="Simmons D."/>
            <person name="Wilczek-Boney K."/>
            <person name="Hale W."/>
            <person name="Jakkamsetti A."/>
            <person name="Pham P."/>
            <person name="Ruth R."/>
            <person name="San Lucas F."/>
            <person name="Warren J."/>
            <person name="Zhang J."/>
            <person name="Zhao Z."/>
            <person name="Zhou C."/>
            <person name="Zhu D."/>
            <person name="Lee S."/>
            <person name="Bess C."/>
            <person name="Blankenburg K."/>
            <person name="Forbes L."/>
            <person name="Fu Q."/>
            <person name="Gubbala S."/>
            <person name="Hirani K."/>
            <person name="Jayaseelan J.C."/>
            <person name="Lara F."/>
            <person name="Munidasa M."/>
            <person name="Palculict T."/>
            <person name="Patil S."/>
            <person name="Pu L.-L."/>
            <person name="Saada N."/>
            <person name="Tang L."/>
            <person name="Weissenberger G."/>
            <person name="Zhu Y."/>
            <person name="Hemphill L."/>
            <person name="Shang Y."/>
            <person name="Youmans B."/>
            <person name="Ayvaz T."/>
            <person name="Ross M."/>
            <person name="Santibanez J."/>
            <person name="Aqrawi P."/>
            <person name="Gross S."/>
            <person name="Joshi V."/>
            <person name="Fowler G."/>
            <person name="Nazareth L."/>
            <person name="Reid J."/>
            <person name="Worley K."/>
            <person name="Petrosino J."/>
            <person name="Highlander S."/>
            <person name="Gibbs R."/>
        </authorList>
    </citation>
    <scope>NUCLEOTIDE SEQUENCE [LARGE SCALE GENOMIC DNA]</scope>
    <source>
        <strain evidence="1 2">ATCC 51191</strain>
    </source>
</reference>